<feature type="compositionally biased region" description="Polar residues" evidence="1">
    <location>
        <begin position="56"/>
        <end position="69"/>
    </location>
</feature>
<proteinExistence type="predicted"/>
<dbReference type="EMBL" id="JAMZMK010010982">
    <property type="protein sequence ID" value="KAI7729536.1"/>
    <property type="molecule type" value="Genomic_DNA"/>
</dbReference>
<feature type="compositionally biased region" description="Basic residues" evidence="1">
    <location>
        <begin position="30"/>
        <end position="40"/>
    </location>
</feature>
<dbReference type="AlphaFoldDB" id="A0AAD5G6P5"/>
<feature type="compositionally biased region" description="Low complexity" evidence="1">
    <location>
        <begin position="41"/>
        <end position="50"/>
    </location>
</feature>
<accession>A0AAD5G6P5</accession>
<dbReference type="Proteomes" id="UP001206925">
    <property type="component" value="Unassembled WGS sequence"/>
</dbReference>
<comment type="caution">
    <text evidence="2">The sequence shown here is derived from an EMBL/GenBank/DDBJ whole genome shotgun (WGS) entry which is preliminary data.</text>
</comment>
<evidence type="ECO:0000256" key="1">
    <source>
        <dbReference type="SAM" id="MobiDB-lite"/>
    </source>
</evidence>
<gene>
    <name evidence="2" type="ORF">M8C21_029264</name>
</gene>
<feature type="region of interest" description="Disordered" evidence="1">
    <location>
        <begin position="1"/>
        <end position="100"/>
    </location>
</feature>
<sequence>EQDRRDAKDEAERRKQQEKARAKGPGGGRNARKPVRKAAPKKPSAASAVVIEPMETSANSSMETGTVNNAPAAKPRGKAAGQKKAPAKSKGKATLVDEDDDEIPSLAERMAKQNLHSPQVDDEIVELEDRLAKHNIESSPDQEGKPCLYLIN</sequence>
<name>A0AAD5G6P5_AMBAR</name>
<feature type="compositionally biased region" description="Basic and acidic residues" evidence="1">
    <location>
        <begin position="1"/>
        <end position="21"/>
    </location>
</feature>
<organism evidence="2 3">
    <name type="scientific">Ambrosia artemisiifolia</name>
    <name type="common">Common ragweed</name>
    <dbReference type="NCBI Taxonomy" id="4212"/>
    <lineage>
        <taxon>Eukaryota</taxon>
        <taxon>Viridiplantae</taxon>
        <taxon>Streptophyta</taxon>
        <taxon>Embryophyta</taxon>
        <taxon>Tracheophyta</taxon>
        <taxon>Spermatophyta</taxon>
        <taxon>Magnoliopsida</taxon>
        <taxon>eudicotyledons</taxon>
        <taxon>Gunneridae</taxon>
        <taxon>Pentapetalae</taxon>
        <taxon>asterids</taxon>
        <taxon>campanulids</taxon>
        <taxon>Asterales</taxon>
        <taxon>Asteraceae</taxon>
        <taxon>Asteroideae</taxon>
        <taxon>Heliantheae alliance</taxon>
        <taxon>Heliantheae</taxon>
        <taxon>Ambrosia</taxon>
    </lineage>
</organism>
<feature type="non-terminal residue" evidence="2">
    <location>
        <position position="1"/>
    </location>
</feature>
<reference evidence="2" key="1">
    <citation type="submission" date="2022-06" db="EMBL/GenBank/DDBJ databases">
        <title>Uncovering the hologenomic basis of an extraordinary plant invasion.</title>
        <authorList>
            <person name="Bieker V.C."/>
            <person name="Martin M.D."/>
            <person name="Gilbert T."/>
            <person name="Hodgins K."/>
            <person name="Battlay P."/>
            <person name="Petersen B."/>
            <person name="Wilson J."/>
        </authorList>
    </citation>
    <scope>NUCLEOTIDE SEQUENCE</scope>
    <source>
        <strain evidence="2">AA19_3_7</strain>
        <tissue evidence="2">Leaf</tissue>
    </source>
</reference>
<keyword evidence="3" id="KW-1185">Reference proteome</keyword>
<evidence type="ECO:0000313" key="3">
    <source>
        <dbReference type="Proteomes" id="UP001206925"/>
    </source>
</evidence>
<feature type="compositionally biased region" description="Low complexity" evidence="1">
    <location>
        <begin position="70"/>
        <end position="84"/>
    </location>
</feature>
<protein>
    <submittedName>
        <fullName evidence="2">Uncharacterized protein</fullName>
    </submittedName>
</protein>
<evidence type="ECO:0000313" key="2">
    <source>
        <dbReference type="EMBL" id="KAI7729536.1"/>
    </source>
</evidence>